<gene>
    <name evidence="2" type="ORF">pv_103</name>
</gene>
<organism evidence="2 3">
    <name type="scientific">Pithovirus sibericum</name>
    <dbReference type="NCBI Taxonomy" id="1450746"/>
    <lineage>
        <taxon>Viruses</taxon>
        <taxon>Pithoviruses</taxon>
        <taxon>Orthopithovirinae</taxon>
        <taxon>Alphapithovirus</taxon>
        <taxon>Alphapithovirus sibericum</taxon>
    </lineage>
</organism>
<dbReference type="SMART" id="SM00256">
    <property type="entry name" value="FBOX"/>
    <property type="match status" value="1"/>
</dbReference>
<proteinExistence type="predicted"/>
<evidence type="ECO:0000313" key="2">
    <source>
        <dbReference type="EMBL" id="AHH01670.1"/>
    </source>
</evidence>
<dbReference type="GeneID" id="18266131"/>
<accession>W5SA91</accession>
<sequence length="256" mass="30189">MDSIGIYSLPFEIIFEIVFHLSVRELFSLSLTCRHLFRFWKEEKIWQNLLRFDFPEITLHSENSLSAYKNFVEISKVTHNIPIFFVHIQDQFDEVVTKTLSNSPESILGICLACWSNYSEDIFDFFQQKGNERLSSLFFCSDLDNPKILLDNSKLSLYFSLTSPVPFTSLDLKILFHRLQIFMSNGWRKSNIFILSNRSLLKVESLLPPDTQQFRDHIHDAQIIQETGQIYRKISDDGFLLSVRSQESKTIWWFHL</sequence>
<dbReference type="SUPFAM" id="SSF81383">
    <property type="entry name" value="F-box domain"/>
    <property type="match status" value="1"/>
</dbReference>
<dbReference type="Proteomes" id="UP000202176">
    <property type="component" value="Segment"/>
</dbReference>
<evidence type="ECO:0000313" key="3">
    <source>
        <dbReference type="Proteomes" id="UP000202176"/>
    </source>
</evidence>
<reference evidence="2 3" key="1">
    <citation type="journal article" date="2014" name="Proc. Natl. Acad. Sci. U.S.A.">
        <title>Thirty-thousand-year-old distant relative of giant icosahedral DNA viruses with a pandoravirus morphology.</title>
        <authorList>
            <person name="Legendre M."/>
            <person name="Bartoli J."/>
            <person name="Shmakova L."/>
            <person name="Jeudy S."/>
            <person name="Labadie K."/>
            <person name="Adrait A."/>
            <person name="Lescot M."/>
            <person name="Poirot O."/>
            <person name="Bertaux L."/>
            <person name="Bruley C."/>
            <person name="Coute Y."/>
            <person name="Rivkina E."/>
            <person name="Abergel C."/>
            <person name="Claverie J.M."/>
        </authorList>
    </citation>
    <scope>NUCLEOTIDE SEQUENCE [LARGE SCALE GENOMIC DNA]</scope>
    <source>
        <strain evidence="2">P1084-T</strain>
    </source>
</reference>
<dbReference type="PROSITE" id="PS50181">
    <property type="entry name" value="FBOX"/>
    <property type="match status" value="1"/>
</dbReference>
<evidence type="ECO:0000259" key="1">
    <source>
        <dbReference type="PROSITE" id="PS50181"/>
    </source>
</evidence>
<feature type="domain" description="F-box" evidence="1">
    <location>
        <begin position="3"/>
        <end position="49"/>
    </location>
</feature>
<protein>
    <recommendedName>
        <fullName evidence="1">F-box domain-containing protein</fullName>
    </recommendedName>
</protein>
<name>W5SA91_9VIRU</name>
<dbReference type="EMBL" id="KF740664">
    <property type="protein sequence ID" value="AHH01670.1"/>
    <property type="molecule type" value="Genomic_DNA"/>
</dbReference>
<dbReference type="Gene3D" id="1.20.1280.50">
    <property type="match status" value="1"/>
</dbReference>
<dbReference type="KEGG" id="vg:18266131"/>
<dbReference type="RefSeq" id="YP_009001005.1">
    <property type="nucleotide sequence ID" value="NC_023423.1"/>
</dbReference>
<dbReference type="Pfam" id="PF00646">
    <property type="entry name" value="F-box"/>
    <property type="match status" value="1"/>
</dbReference>
<dbReference type="InterPro" id="IPR036047">
    <property type="entry name" value="F-box-like_dom_sf"/>
</dbReference>
<dbReference type="InterPro" id="IPR001810">
    <property type="entry name" value="F-box_dom"/>
</dbReference>
<keyword evidence="3" id="KW-1185">Reference proteome</keyword>